<dbReference type="InterPro" id="IPR050234">
    <property type="entry name" value="Nuclear_hormone_rcpt_NR1"/>
</dbReference>
<evidence type="ECO:0000259" key="10">
    <source>
        <dbReference type="PROSITE" id="PS51030"/>
    </source>
</evidence>
<dbReference type="GO" id="GO:0008270">
    <property type="term" value="F:zinc ion binding"/>
    <property type="evidence" value="ECO:0007669"/>
    <property type="project" value="UniProtKB-KW"/>
</dbReference>
<keyword evidence="6" id="KW-0804">Transcription</keyword>
<comment type="caution">
    <text evidence="12">The sequence shown here is derived from an EMBL/GenBank/DDBJ whole genome shotgun (WGS) entry which is preliminary data.</text>
</comment>
<evidence type="ECO:0000259" key="11">
    <source>
        <dbReference type="PROSITE" id="PS51843"/>
    </source>
</evidence>
<feature type="compositionally biased region" description="Basic and acidic residues" evidence="9">
    <location>
        <begin position="49"/>
        <end position="70"/>
    </location>
</feature>
<dbReference type="SUPFAM" id="SSF48508">
    <property type="entry name" value="Nuclear receptor ligand-binding domain"/>
    <property type="match status" value="1"/>
</dbReference>
<dbReference type="Proteomes" id="UP000663838">
    <property type="component" value="Unassembled WGS sequence"/>
</dbReference>
<dbReference type="PROSITE" id="PS00031">
    <property type="entry name" value="NUCLEAR_REC_DBD_1"/>
    <property type="match status" value="1"/>
</dbReference>
<evidence type="ECO:0000256" key="8">
    <source>
        <dbReference type="ARBA" id="ARBA00023242"/>
    </source>
</evidence>
<dbReference type="InterPro" id="IPR013088">
    <property type="entry name" value="Znf_NHR/GATA"/>
</dbReference>
<dbReference type="SUPFAM" id="SSF57716">
    <property type="entry name" value="Glucocorticoid receptor-like (DNA-binding domain)"/>
    <property type="match status" value="1"/>
</dbReference>
<gene>
    <name evidence="12" type="ORF">TOA249_LOCUS14477</name>
</gene>
<dbReference type="GO" id="GO:0030154">
    <property type="term" value="P:cell differentiation"/>
    <property type="evidence" value="ECO:0007669"/>
    <property type="project" value="TreeGrafter"/>
</dbReference>
<dbReference type="InterPro" id="IPR000536">
    <property type="entry name" value="Nucl_hrmn_rcpt_lig-bd"/>
</dbReference>
<dbReference type="Pfam" id="PF00104">
    <property type="entry name" value="Hormone_recep"/>
    <property type="match status" value="1"/>
</dbReference>
<dbReference type="EMBL" id="CAJOBS010000899">
    <property type="protein sequence ID" value="CAF4657661.1"/>
    <property type="molecule type" value="Genomic_DNA"/>
</dbReference>
<dbReference type="GO" id="GO:0000978">
    <property type="term" value="F:RNA polymerase II cis-regulatory region sequence-specific DNA binding"/>
    <property type="evidence" value="ECO:0007669"/>
    <property type="project" value="TreeGrafter"/>
</dbReference>
<accession>A0A821FTM8</accession>
<evidence type="ECO:0000256" key="2">
    <source>
        <dbReference type="ARBA" id="ARBA00022771"/>
    </source>
</evidence>
<feature type="domain" description="NR LBD" evidence="11">
    <location>
        <begin position="178"/>
        <end position="418"/>
    </location>
</feature>
<evidence type="ECO:0000256" key="3">
    <source>
        <dbReference type="ARBA" id="ARBA00022833"/>
    </source>
</evidence>
<evidence type="ECO:0000313" key="12">
    <source>
        <dbReference type="EMBL" id="CAF4657661.1"/>
    </source>
</evidence>
<evidence type="ECO:0000256" key="4">
    <source>
        <dbReference type="ARBA" id="ARBA00023015"/>
    </source>
</evidence>
<dbReference type="SMART" id="SM00399">
    <property type="entry name" value="ZnF_C4"/>
    <property type="match status" value="1"/>
</dbReference>
<dbReference type="Pfam" id="PF00105">
    <property type="entry name" value="zf-C4"/>
    <property type="match status" value="1"/>
</dbReference>
<organism evidence="12 13">
    <name type="scientific">Rotaria socialis</name>
    <dbReference type="NCBI Taxonomy" id="392032"/>
    <lineage>
        <taxon>Eukaryota</taxon>
        <taxon>Metazoa</taxon>
        <taxon>Spiralia</taxon>
        <taxon>Gnathifera</taxon>
        <taxon>Rotifera</taxon>
        <taxon>Eurotatoria</taxon>
        <taxon>Bdelloidea</taxon>
        <taxon>Philodinida</taxon>
        <taxon>Philodinidae</taxon>
        <taxon>Rotaria</taxon>
    </lineage>
</organism>
<keyword evidence="3" id="KW-0862">Zinc</keyword>
<keyword evidence="2" id="KW-0863">Zinc-finger</keyword>
<dbReference type="PROSITE" id="PS51030">
    <property type="entry name" value="NUCLEAR_REC_DBD_2"/>
    <property type="match status" value="1"/>
</dbReference>
<dbReference type="Gene3D" id="1.10.565.10">
    <property type="entry name" value="Retinoid X Receptor"/>
    <property type="match status" value="1"/>
</dbReference>
<dbReference type="GO" id="GO:0000122">
    <property type="term" value="P:negative regulation of transcription by RNA polymerase II"/>
    <property type="evidence" value="ECO:0007669"/>
    <property type="project" value="TreeGrafter"/>
</dbReference>
<keyword evidence="8" id="KW-0539">Nucleus</keyword>
<dbReference type="Gene3D" id="3.30.50.10">
    <property type="entry name" value="Erythroid Transcription Factor GATA-1, subunit A"/>
    <property type="match status" value="1"/>
</dbReference>
<keyword evidence="1" id="KW-0479">Metal-binding</keyword>
<dbReference type="InterPro" id="IPR035500">
    <property type="entry name" value="NHR-like_dom_sf"/>
</dbReference>
<evidence type="ECO:0000256" key="7">
    <source>
        <dbReference type="ARBA" id="ARBA00023170"/>
    </source>
</evidence>
<protein>
    <submittedName>
        <fullName evidence="12">Uncharacterized protein</fullName>
    </submittedName>
</protein>
<dbReference type="PRINTS" id="PR00047">
    <property type="entry name" value="STROIDFINGER"/>
</dbReference>
<evidence type="ECO:0000256" key="5">
    <source>
        <dbReference type="ARBA" id="ARBA00023125"/>
    </source>
</evidence>
<reference evidence="12" key="1">
    <citation type="submission" date="2021-02" db="EMBL/GenBank/DDBJ databases">
        <authorList>
            <person name="Nowell W R."/>
        </authorList>
    </citation>
    <scope>NUCLEOTIDE SEQUENCE</scope>
</reference>
<evidence type="ECO:0000256" key="1">
    <source>
        <dbReference type="ARBA" id="ARBA00022723"/>
    </source>
</evidence>
<dbReference type="PANTHER" id="PTHR24082:SF283">
    <property type="entry name" value="NUCLEAR HORMONE RECEPTOR HR96"/>
    <property type="match status" value="1"/>
</dbReference>
<dbReference type="InterPro" id="IPR001628">
    <property type="entry name" value="Znf_hrmn_rcpt"/>
</dbReference>
<evidence type="ECO:0000256" key="9">
    <source>
        <dbReference type="SAM" id="MobiDB-lite"/>
    </source>
</evidence>
<dbReference type="GO" id="GO:0004879">
    <property type="term" value="F:nuclear receptor activity"/>
    <property type="evidence" value="ECO:0007669"/>
    <property type="project" value="TreeGrafter"/>
</dbReference>
<sequence>MSSNAWPPTGPKRQRIMIIAADENILDQIEKNSNVPLLKQIVITSEDNNSEKPDKQSKAKSSCEKNKTKDGSLTCVVCGSSASGYNFGAIVCESCKAFFRRNARKDPATFRCIYKDDCQITFQTRRNCSACRLAKCFNGGMQRDRLLTLLMLTETDILLTDFTDLLSIQPQQTLLSPEDLQRVETISRFYQNRIELAARNGLPWDPSMHAQTFLDVLNSHSVSVMRLLSFFKQIPEFNQLNVDDKVTLIKYNLLTVLGINSALSYNIETKQLIESESDLPSNVQYFRVLHGYNISMQTTKIFGAFLNIAKQDRKIIELTVIILILTKGFSVISDHDEPLLNDIMSAHHVQNDYTELLWKYMETTHGYKKTVDLFSELIRHVISWQVVYEQMRNNILRTLSPEDIGELVPIMKSTLRIS</sequence>
<feature type="region of interest" description="Disordered" evidence="9">
    <location>
        <begin position="47"/>
        <end position="70"/>
    </location>
</feature>
<evidence type="ECO:0000256" key="6">
    <source>
        <dbReference type="ARBA" id="ARBA00023163"/>
    </source>
</evidence>
<keyword evidence="4" id="KW-0805">Transcription regulation</keyword>
<name>A0A821FTM8_9BILA</name>
<proteinExistence type="predicted"/>
<dbReference type="AlphaFoldDB" id="A0A821FTM8"/>
<dbReference type="GO" id="GO:0045944">
    <property type="term" value="P:positive regulation of transcription by RNA polymerase II"/>
    <property type="evidence" value="ECO:0007669"/>
    <property type="project" value="TreeGrafter"/>
</dbReference>
<evidence type="ECO:0000313" key="13">
    <source>
        <dbReference type="Proteomes" id="UP000663838"/>
    </source>
</evidence>
<keyword evidence="7" id="KW-0675">Receptor</keyword>
<dbReference type="PROSITE" id="PS51843">
    <property type="entry name" value="NR_LBD"/>
    <property type="match status" value="1"/>
</dbReference>
<keyword evidence="5" id="KW-0238">DNA-binding</keyword>
<dbReference type="PANTHER" id="PTHR24082">
    <property type="entry name" value="NUCLEAR HORMONE RECEPTOR"/>
    <property type="match status" value="1"/>
</dbReference>
<feature type="domain" description="Nuclear receptor" evidence="10">
    <location>
        <begin position="72"/>
        <end position="148"/>
    </location>
</feature>